<evidence type="ECO:0000313" key="4">
    <source>
        <dbReference type="EMBL" id="QHJ74487.1"/>
    </source>
</evidence>
<protein>
    <recommendedName>
        <fullName evidence="6">HNH nuclease domain-containing protein</fullName>
    </recommendedName>
</protein>
<feature type="domain" description="HNH nuclease" evidence="3">
    <location>
        <begin position="5"/>
        <end position="52"/>
    </location>
</feature>
<dbReference type="Pfam" id="PF07460">
    <property type="entry name" value="NUMOD3"/>
    <property type="match status" value="2"/>
</dbReference>
<feature type="region of interest" description="Disordered" evidence="1">
    <location>
        <begin position="122"/>
        <end position="150"/>
    </location>
</feature>
<dbReference type="InterPro" id="IPR003615">
    <property type="entry name" value="HNH_nuc"/>
</dbReference>
<evidence type="ECO:0000313" key="5">
    <source>
        <dbReference type="Proteomes" id="UP000464957"/>
    </source>
</evidence>
<feature type="compositionally biased region" description="Basic and acidic residues" evidence="1">
    <location>
        <begin position="128"/>
        <end position="143"/>
    </location>
</feature>
<name>A0A6B9SWZ2_9CAUD</name>
<evidence type="ECO:0000256" key="1">
    <source>
        <dbReference type="SAM" id="MobiDB-lite"/>
    </source>
</evidence>
<organism evidence="4 5">
    <name type="scientific">Vibrio phage VH1_2019</name>
    <dbReference type="NCBI Taxonomy" id="2686307"/>
    <lineage>
        <taxon>Viruses</taxon>
        <taxon>Duplodnaviria</taxon>
        <taxon>Heunggongvirae</taxon>
        <taxon>Uroviricota</taxon>
        <taxon>Caudoviricetes</taxon>
        <taxon>Pantevenvirales</taxon>
        <taxon>Straboviridae</taxon>
        <taxon>Schizotequatrovirus</taxon>
        <taxon>Schizotequatrovirus KVP40</taxon>
    </lineage>
</organism>
<reference evidence="4 5" key="1">
    <citation type="submission" date="2019-12" db="EMBL/GenBank/DDBJ databases">
        <authorList>
            <person name="Harris M."/>
            <person name="Ho T.C."/>
            <person name="Fruchtman H."/>
            <person name="Garin M."/>
            <person name="Kubatin V."/>
            <person name="Lu T."/>
            <person name="Xue L."/>
            <person name="Marr M.T."/>
        </authorList>
    </citation>
    <scope>NUCLEOTIDE SEQUENCE [LARGE SCALE GENOMIC DNA]</scope>
</reference>
<dbReference type="Proteomes" id="UP000464957">
    <property type="component" value="Segment"/>
</dbReference>
<dbReference type="SUPFAM" id="SSF64496">
    <property type="entry name" value="DNA-binding domain of intron-encoded endonucleases"/>
    <property type="match status" value="1"/>
</dbReference>
<feature type="domain" description="Nuclease associated modular" evidence="2">
    <location>
        <begin position="124"/>
        <end position="140"/>
    </location>
</feature>
<dbReference type="EMBL" id="MN794232">
    <property type="protein sequence ID" value="QHJ74487.1"/>
    <property type="molecule type" value="Genomic_DNA"/>
</dbReference>
<dbReference type="GO" id="GO:0003677">
    <property type="term" value="F:DNA binding"/>
    <property type="evidence" value="ECO:0007669"/>
    <property type="project" value="InterPro"/>
</dbReference>
<sequence>MNYLKIYDSIVKRAQKRKTISGYFESHHILPRCMGGNNKKSNIVRLTAKEHYISHLLLAKIHNTRGLWLAVASMRGCNGGGVRFTGSMYETAKRKISESIRGENNPNYGGLREETKQKLSIKATGRKHSQETKDAMSKNRRGENNGMYGKKQPTETCIHCGKIASKSNIKRWHNDNCKLNT</sequence>
<dbReference type="SMART" id="SM00507">
    <property type="entry name" value="HNHc"/>
    <property type="match status" value="1"/>
</dbReference>
<dbReference type="InterPro" id="IPR003611">
    <property type="entry name" value="NUMOD3"/>
</dbReference>
<dbReference type="CDD" id="cd00085">
    <property type="entry name" value="HNHc"/>
    <property type="match status" value="1"/>
</dbReference>
<evidence type="ECO:0000259" key="3">
    <source>
        <dbReference type="SMART" id="SM00507"/>
    </source>
</evidence>
<gene>
    <name evidence="4" type="ORF">VH12019_00160</name>
</gene>
<feature type="domain" description="Nuclease associated modular" evidence="2">
    <location>
        <begin position="84"/>
        <end position="100"/>
    </location>
</feature>
<proteinExistence type="predicted"/>
<evidence type="ECO:0008006" key="6">
    <source>
        <dbReference type="Google" id="ProtNLM"/>
    </source>
</evidence>
<accession>A0A6B9SWZ2</accession>
<feature type="domain" description="Nuclease associated modular" evidence="2">
    <location>
        <begin position="108"/>
        <end position="123"/>
    </location>
</feature>
<dbReference type="SMART" id="SM00496">
    <property type="entry name" value="IENR2"/>
    <property type="match status" value="3"/>
</dbReference>
<evidence type="ECO:0000259" key="2">
    <source>
        <dbReference type="SMART" id="SM00496"/>
    </source>
</evidence>